<dbReference type="InterPro" id="IPR050523">
    <property type="entry name" value="AKR_Detox_Biosynth"/>
</dbReference>
<dbReference type="Gene3D" id="3.20.20.100">
    <property type="entry name" value="NADP-dependent oxidoreductase domain"/>
    <property type="match status" value="1"/>
</dbReference>
<keyword evidence="1" id="KW-0560">Oxidoreductase</keyword>
<evidence type="ECO:0000313" key="4">
    <source>
        <dbReference type="Proteomes" id="UP000235371"/>
    </source>
</evidence>
<dbReference type="SUPFAM" id="SSF51430">
    <property type="entry name" value="NAD(P)-linked oxidoreductase"/>
    <property type="match status" value="1"/>
</dbReference>
<dbReference type="InterPro" id="IPR023210">
    <property type="entry name" value="NADP_OxRdtase_dom"/>
</dbReference>
<feature type="domain" description="NADP-dependent oxidoreductase" evidence="2">
    <location>
        <begin position="8"/>
        <end position="231"/>
    </location>
</feature>
<name>A0A2J6SQS2_9HELO</name>
<dbReference type="GeneID" id="36583929"/>
<sequence length="245" mass="27981">PSHLCLALQKSPESLKADKIDIWYLHAPERSTPHETTLRVVNNLHKKGLFRRFDISNYAVWEVAQICETCDRNGCIKSAVYQGVCNALHRAVEPKLLPCLRNYHVAFCTFNPLAEGYLTLRYTRQMLKKHDEIEKGSRFDPQRRQGQNYRRRYWNEKYFDAPDILRPVFAQEHGLTVAECALRWMLNHSLLKSEFGDAIIIGASNAAQLEGNLASLEKGPLSDDVVKSLDEGWETGGGVCAKHFH</sequence>
<dbReference type="STRING" id="1095630.A0A2J6SQS2"/>
<reference evidence="3 4" key="1">
    <citation type="submission" date="2016-04" db="EMBL/GenBank/DDBJ databases">
        <title>A degradative enzymes factory behind the ericoid mycorrhizal symbiosis.</title>
        <authorList>
            <consortium name="DOE Joint Genome Institute"/>
            <person name="Martino E."/>
            <person name="Morin E."/>
            <person name="Grelet G."/>
            <person name="Kuo A."/>
            <person name="Kohler A."/>
            <person name="Daghino S."/>
            <person name="Barry K."/>
            <person name="Choi C."/>
            <person name="Cichocki N."/>
            <person name="Clum A."/>
            <person name="Copeland A."/>
            <person name="Hainaut M."/>
            <person name="Haridas S."/>
            <person name="Labutti K."/>
            <person name="Lindquist E."/>
            <person name="Lipzen A."/>
            <person name="Khouja H.-R."/>
            <person name="Murat C."/>
            <person name="Ohm R."/>
            <person name="Olson A."/>
            <person name="Spatafora J."/>
            <person name="Veneault-Fourrey C."/>
            <person name="Henrissat B."/>
            <person name="Grigoriev I."/>
            <person name="Martin F."/>
            <person name="Perotto S."/>
        </authorList>
    </citation>
    <scope>NUCLEOTIDE SEQUENCE [LARGE SCALE GENOMIC DNA]</scope>
    <source>
        <strain evidence="3 4">E</strain>
    </source>
</reference>
<evidence type="ECO:0000259" key="2">
    <source>
        <dbReference type="Pfam" id="PF00248"/>
    </source>
</evidence>
<keyword evidence="4" id="KW-1185">Reference proteome</keyword>
<feature type="non-terminal residue" evidence="3">
    <location>
        <position position="1"/>
    </location>
</feature>
<dbReference type="RefSeq" id="XP_024730031.1">
    <property type="nucleotide sequence ID" value="XM_024875850.1"/>
</dbReference>
<dbReference type="Proteomes" id="UP000235371">
    <property type="component" value="Unassembled WGS sequence"/>
</dbReference>
<gene>
    <name evidence="3" type="ORF">K444DRAFT_542105</name>
</gene>
<proteinExistence type="predicted"/>
<dbReference type="PANTHER" id="PTHR43364:SF4">
    <property type="entry name" value="NAD(P)-LINKED OXIDOREDUCTASE SUPERFAMILY PROTEIN"/>
    <property type="match status" value="1"/>
</dbReference>
<dbReference type="OrthoDB" id="48988at2759"/>
<accession>A0A2J6SQS2</accession>
<dbReference type="Pfam" id="PF00248">
    <property type="entry name" value="Aldo_ket_red"/>
    <property type="match status" value="1"/>
</dbReference>
<evidence type="ECO:0000256" key="1">
    <source>
        <dbReference type="ARBA" id="ARBA00023002"/>
    </source>
</evidence>
<dbReference type="InterPro" id="IPR036812">
    <property type="entry name" value="NAD(P)_OxRdtase_dom_sf"/>
</dbReference>
<dbReference type="GO" id="GO:0016491">
    <property type="term" value="F:oxidoreductase activity"/>
    <property type="evidence" value="ECO:0007669"/>
    <property type="project" value="UniProtKB-KW"/>
</dbReference>
<dbReference type="AlphaFoldDB" id="A0A2J6SQS2"/>
<protein>
    <submittedName>
        <fullName evidence="3">Aldo/keto reductase</fullName>
    </submittedName>
</protein>
<dbReference type="EMBL" id="KZ613895">
    <property type="protein sequence ID" value="PMD53127.1"/>
    <property type="molecule type" value="Genomic_DNA"/>
</dbReference>
<dbReference type="InParanoid" id="A0A2J6SQS2"/>
<evidence type="ECO:0000313" key="3">
    <source>
        <dbReference type="EMBL" id="PMD53127.1"/>
    </source>
</evidence>
<organism evidence="3 4">
    <name type="scientific">Hyaloscypha bicolor E</name>
    <dbReference type="NCBI Taxonomy" id="1095630"/>
    <lineage>
        <taxon>Eukaryota</taxon>
        <taxon>Fungi</taxon>
        <taxon>Dikarya</taxon>
        <taxon>Ascomycota</taxon>
        <taxon>Pezizomycotina</taxon>
        <taxon>Leotiomycetes</taxon>
        <taxon>Helotiales</taxon>
        <taxon>Hyaloscyphaceae</taxon>
        <taxon>Hyaloscypha</taxon>
        <taxon>Hyaloscypha bicolor</taxon>
    </lineage>
</organism>
<dbReference type="PANTHER" id="PTHR43364">
    <property type="entry name" value="NADH-SPECIFIC METHYLGLYOXAL REDUCTASE-RELATED"/>
    <property type="match status" value="1"/>
</dbReference>